<proteinExistence type="predicted"/>
<dbReference type="Proteomes" id="UP000813444">
    <property type="component" value="Unassembled WGS sequence"/>
</dbReference>
<evidence type="ECO:0000256" key="1">
    <source>
        <dbReference type="SAM" id="Phobius"/>
    </source>
</evidence>
<dbReference type="OrthoDB" id="3061561at2759"/>
<keyword evidence="2" id="KW-0732">Signal</keyword>
<feature type="transmembrane region" description="Helical" evidence="1">
    <location>
        <begin position="65"/>
        <end position="84"/>
    </location>
</feature>
<evidence type="ECO:0000256" key="2">
    <source>
        <dbReference type="SAM" id="SignalP"/>
    </source>
</evidence>
<dbReference type="PANTHER" id="PTHR35043">
    <property type="entry name" value="TRANSCRIPTION FACTOR DOMAIN-CONTAINING PROTEIN"/>
    <property type="match status" value="1"/>
</dbReference>
<sequence>MTMRTFFHRSLLAFVVSACYMTQVSAEDGCRNQVWDVLYVNRHNSTALHSIFAEPWVSASQFRSTMSILQSCILTLVACIYKALHLNVPSRTSWTHTLRTKTKWVVLALLAPEIVLYMAASQFMKAKWLKRELKALQTTSKVVDKDFDFGLKYCFFVIMGGLTVPYESIQSMISIPDMDRGPRGYFCYVSTDSTGVPPLLLTPAGVVELAKNDHWIYLPTSKIDDKSKADILQKALVMFQVTWMATQCIARQVLGLPITLLEIHTMVHVVCAISLYAFWFQKPLDVQEPEVVFEEEWLYTLAVMIQKSFYRSISQDLTYFAGRGALPPSKEVAAWTQVVPHIWLKRGGLLPDGLSRAQERLERLARALSAAEARTNKPFPQTDKYGYTSRLSTLLGFYAREEENVRNISCLVLANSNLTIPQKLRRFNFSFMRAIDAVTDAPGLSGLALLLPMIYGGIHLTAWNYEFPTSIESLLWKIACLDIALSFLLLFLLPFALTLVAMWLYMICPLEIMGHFVDWIGAGIVAVTLVGYACSRAFIVVESFISLRHVPIGVYWTPEWLQMIPHF</sequence>
<feature type="transmembrane region" description="Helical" evidence="1">
    <location>
        <begin position="104"/>
        <end position="124"/>
    </location>
</feature>
<feature type="transmembrane region" description="Helical" evidence="1">
    <location>
        <begin position="483"/>
        <end position="507"/>
    </location>
</feature>
<keyword evidence="1" id="KW-0812">Transmembrane</keyword>
<accession>A0A8K0WR66</accession>
<gene>
    <name evidence="3" type="ORF">B0I35DRAFT_279213</name>
</gene>
<evidence type="ECO:0000313" key="4">
    <source>
        <dbReference type="Proteomes" id="UP000813444"/>
    </source>
</evidence>
<dbReference type="PANTHER" id="PTHR35043:SF7">
    <property type="entry name" value="TRANSCRIPTION FACTOR DOMAIN-CONTAINING PROTEIN"/>
    <property type="match status" value="1"/>
</dbReference>
<keyword evidence="4" id="KW-1185">Reference proteome</keyword>
<keyword evidence="1" id="KW-1133">Transmembrane helix</keyword>
<feature type="transmembrane region" description="Helical" evidence="1">
    <location>
        <begin position="519"/>
        <end position="539"/>
    </location>
</feature>
<name>A0A8K0WR66_9HYPO</name>
<reference evidence="3" key="1">
    <citation type="journal article" date="2021" name="Nat. Commun.">
        <title>Genetic determinants of endophytism in the Arabidopsis root mycobiome.</title>
        <authorList>
            <person name="Mesny F."/>
            <person name="Miyauchi S."/>
            <person name="Thiergart T."/>
            <person name="Pickel B."/>
            <person name="Atanasova L."/>
            <person name="Karlsson M."/>
            <person name="Huettel B."/>
            <person name="Barry K.W."/>
            <person name="Haridas S."/>
            <person name="Chen C."/>
            <person name="Bauer D."/>
            <person name="Andreopoulos W."/>
            <person name="Pangilinan J."/>
            <person name="LaButti K."/>
            <person name="Riley R."/>
            <person name="Lipzen A."/>
            <person name="Clum A."/>
            <person name="Drula E."/>
            <person name="Henrissat B."/>
            <person name="Kohler A."/>
            <person name="Grigoriev I.V."/>
            <person name="Martin F.M."/>
            <person name="Hacquard S."/>
        </authorList>
    </citation>
    <scope>NUCLEOTIDE SEQUENCE</scope>
    <source>
        <strain evidence="3">MPI-CAGE-CH-0235</strain>
    </source>
</reference>
<feature type="chain" id="PRO_5035445582" evidence="2">
    <location>
        <begin position="27"/>
        <end position="567"/>
    </location>
</feature>
<keyword evidence="1" id="KW-0472">Membrane</keyword>
<dbReference type="AlphaFoldDB" id="A0A8K0WR66"/>
<dbReference type="EMBL" id="JAGPNK010000009">
    <property type="protein sequence ID" value="KAH7313834.1"/>
    <property type="molecule type" value="Genomic_DNA"/>
</dbReference>
<protein>
    <submittedName>
        <fullName evidence="3">Uncharacterized protein</fullName>
    </submittedName>
</protein>
<comment type="caution">
    <text evidence="3">The sequence shown here is derived from an EMBL/GenBank/DDBJ whole genome shotgun (WGS) entry which is preliminary data.</text>
</comment>
<evidence type="ECO:0000313" key="3">
    <source>
        <dbReference type="EMBL" id="KAH7313834.1"/>
    </source>
</evidence>
<organism evidence="3 4">
    <name type="scientific">Stachybotrys elegans</name>
    <dbReference type="NCBI Taxonomy" id="80388"/>
    <lineage>
        <taxon>Eukaryota</taxon>
        <taxon>Fungi</taxon>
        <taxon>Dikarya</taxon>
        <taxon>Ascomycota</taxon>
        <taxon>Pezizomycotina</taxon>
        <taxon>Sordariomycetes</taxon>
        <taxon>Hypocreomycetidae</taxon>
        <taxon>Hypocreales</taxon>
        <taxon>Stachybotryaceae</taxon>
        <taxon>Stachybotrys</taxon>
    </lineage>
</organism>
<feature type="signal peptide" evidence="2">
    <location>
        <begin position="1"/>
        <end position="26"/>
    </location>
</feature>